<dbReference type="AlphaFoldDB" id="A0A2P4QZV7"/>
<sequence>MVVIEASSGGGVRHKNTDGSLIMERSLSDITTPYTPASTSTSVAGNESVSLADDIKKYDTAKLIDFLRGEKDLGLDDEDLEIIRKRKINGRAFLKTSKEEFERYGLEGGPATNLADFAKECKDKKLKAFSSYLSLSEVLAECGLDSDGIDSIPLFSPPTYEIQDSNKVFKRCMEEIFGSPGKISKASDTAYSIEFTKKALDPNSEEYLSLRKGVNKVLSIIVELLKDRACVDDEPERKKIRIESYRSSEGKNNCVAVISIDIINLRSKLERTWEAKISVKTG</sequence>
<accession>A0A2P4QZV7</accession>
<dbReference type="Gene3D" id="1.10.150.50">
    <property type="entry name" value="Transcription Factor, Ets-1"/>
    <property type="match status" value="1"/>
</dbReference>
<dbReference type="Proteomes" id="UP000018888">
    <property type="component" value="Unassembled WGS sequence"/>
</dbReference>
<dbReference type="InterPro" id="IPR013761">
    <property type="entry name" value="SAM/pointed_sf"/>
</dbReference>
<evidence type="ECO:0000313" key="1">
    <source>
        <dbReference type="EMBL" id="POG83187.1"/>
    </source>
</evidence>
<name>A0A2P4QZV7_RHIID</name>
<comment type="caution">
    <text evidence="1">The sequence shown here is derived from an EMBL/GenBank/DDBJ whole genome shotgun (WGS) entry which is preliminary data.</text>
</comment>
<evidence type="ECO:0000313" key="2">
    <source>
        <dbReference type="Proteomes" id="UP000018888"/>
    </source>
</evidence>
<dbReference type="EMBL" id="AUPC02000001">
    <property type="protein sequence ID" value="POG83187.1"/>
    <property type="molecule type" value="Genomic_DNA"/>
</dbReference>
<evidence type="ECO:0008006" key="3">
    <source>
        <dbReference type="Google" id="ProtNLM"/>
    </source>
</evidence>
<reference evidence="1 2" key="1">
    <citation type="journal article" date="2013" name="Proc. Natl. Acad. Sci. U.S.A.">
        <title>Genome of an arbuscular mycorrhizal fungus provides insight into the oldest plant symbiosis.</title>
        <authorList>
            <person name="Tisserant E."/>
            <person name="Malbreil M."/>
            <person name="Kuo A."/>
            <person name="Kohler A."/>
            <person name="Symeonidi A."/>
            <person name="Balestrini R."/>
            <person name="Charron P."/>
            <person name="Duensing N."/>
            <person name="Frei Dit Frey N."/>
            <person name="Gianinazzi-Pearson V."/>
            <person name="Gilbert L.B."/>
            <person name="Handa Y."/>
            <person name="Herr J.R."/>
            <person name="Hijri M."/>
            <person name="Koul R."/>
            <person name="Kawaguchi M."/>
            <person name="Krajinski F."/>
            <person name="Lammers P.J."/>
            <person name="Masclaux F.G."/>
            <person name="Murat C."/>
            <person name="Morin E."/>
            <person name="Ndikumana S."/>
            <person name="Pagni M."/>
            <person name="Petitpierre D."/>
            <person name="Requena N."/>
            <person name="Rosikiewicz P."/>
            <person name="Riley R."/>
            <person name="Saito K."/>
            <person name="San Clemente H."/>
            <person name="Shapiro H."/>
            <person name="van Tuinen D."/>
            <person name="Becard G."/>
            <person name="Bonfante P."/>
            <person name="Paszkowski U."/>
            <person name="Shachar-Hill Y.Y."/>
            <person name="Tuskan G.A."/>
            <person name="Young P.W."/>
            <person name="Sanders I.R."/>
            <person name="Henrissat B."/>
            <person name="Rensing S.A."/>
            <person name="Grigoriev I.V."/>
            <person name="Corradi N."/>
            <person name="Roux C."/>
            <person name="Martin F."/>
        </authorList>
    </citation>
    <scope>NUCLEOTIDE SEQUENCE [LARGE SCALE GENOMIC DNA]</scope>
    <source>
        <strain evidence="1 2">DAOM 197198</strain>
    </source>
</reference>
<protein>
    <recommendedName>
        <fullName evidence="3">SAM domain-containing protein</fullName>
    </recommendedName>
</protein>
<reference evidence="1 2" key="2">
    <citation type="journal article" date="2018" name="New Phytol.">
        <title>High intraspecific genome diversity in the model arbuscular mycorrhizal symbiont Rhizophagus irregularis.</title>
        <authorList>
            <person name="Chen E.C.H."/>
            <person name="Morin E."/>
            <person name="Beaudet D."/>
            <person name="Noel J."/>
            <person name="Yildirir G."/>
            <person name="Ndikumana S."/>
            <person name="Charron P."/>
            <person name="St-Onge C."/>
            <person name="Giorgi J."/>
            <person name="Kruger M."/>
            <person name="Marton T."/>
            <person name="Ropars J."/>
            <person name="Grigoriev I.V."/>
            <person name="Hainaut M."/>
            <person name="Henrissat B."/>
            <person name="Roux C."/>
            <person name="Martin F."/>
            <person name="Corradi N."/>
        </authorList>
    </citation>
    <scope>NUCLEOTIDE SEQUENCE [LARGE SCALE GENOMIC DNA]</scope>
    <source>
        <strain evidence="1 2">DAOM 197198</strain>
    </source>
</reference>
<keyword evidence="2" id="KW-1185">Reference proteome</keyword>
<dbReference type="VEuPathDB" id="FungiDB:RhiirFUN_012678"/>
<gene>
    <name evidence="1" type="ORF">GLOIN_2v1761216</name>
</gene>
<organism evidence="1 2">
    <name type="scientific">Rhizophagus irregularis (strain DAOM 181602 / DAOM 197198 / MUCL 43194)</name>
    <name type="common">Arbuscular mycorrhizal fungus</name>
    <name type="synonym">Glomus intraradices</name>
    <dbReference type="NCBI Taxonomy" id="747089"/>
    <lineage>
        <taxon>Eukaryota</taxon>
        <taxon>Fungi</taxon>
        <taxon>Fungi incertae sedis</taxon>
        <taxon>Mucoromycota</taxon>
        <taxon>Glomeromycotina</taxon>
        <taxon>Glomeromycetes</taxon>
        <taxon>Glomerales</taxon>
        <taxon>Glomeraceae</taxon>
        <taxon>Rhizophagus</taxon>
    </lineage>
</organism>
<proteinExistence type="predicted"/>